<dbReference type="InterPro" id="IPR036259">
    <property type="entry name" value="MFS_trans_sf"/>
</dbReference>
<dbReference type="RefSeq" id="WP_135476042.1">
    <property type="nucleotide sequence ID" value="NZ_SIJK02000002.1"/>
</dbReference>
<evidence type="ECO:0000256" key="4">
    <source>
        <dbReference type="ARBA" id="ARBA00022692"/>
    </source>
</evidence>
<dbReference type="EMBL" id="SIJK02000002">
    <property type="protein sequence ID" value="MBP1464387.1"/>
    <property type="molecule type" value="Genomic_DNA"/>
</dbReference>
<keyword evidence="6 7" id="KW-0472">Membrane</keyword>
<dbReference type="PRINTS" id="PR01035">
    <property type="entry name" value="TCRTETA"/>
</dbReference>
<keyword evidence="5 7" id="KW-1133">Transmembrane helix</keyword>
<dbReference type="InterPro" id="IPR011701">
    <property type="entry name" value="MFS"/>
</dbReference>
<evidence type="ECO:0000256" key="7">
    <source>
        <dbReference type="SAM" id="Phobius"/>
    </source>
</evidence>
<feature type="transmembrane region" description="Helical" evidence="7">
    <location>
        <begin position="308"/>
        <end position="329"/>
    </location>
</feature>
<feature type="transmembrane region" description="Helical" evidence="7">
    <location>
        <begin position="12"/>
        <end position="38"/>
    </location>
</feature>
<dbReference type="InterPro" id="IPR001958">
    <property type="entry name" value="Tet-R_TetA/multi-R_MdtG-like"/>
</dbReference>
<feature type="transmembrane region" description="Helical" evidence="7">
    <location>
        <begin position="102"/>
        <end position="124"/>
    </location>
</feature>
<evidence type="ECO:0000313" key="9">
    <source>
        <dbReference type="EMBL" id="MBP1464387.1"/>
    </source>
</evidence>
<dbReference type="Gene3D" id="1.20.1250.20">
    <property type="entry name" value="MFS general substrate transporter like domains"/>
    <property type="match status" value="1"/>
</dbReference>
<evidence type="ECO:0000256" key="3">
    <source>
        <dbReference type="ARBA" id="ARBA00022448"/>
    </source>
</evidence>
<dbReference type="InterPro" id="IPR005829">
    <property type="entry name" value="Sugar_transporter_CS"/>
</dbReference>
<feature type="transmembrane region" description="Helical" evidence="7">
    <location>
        <begin position="284"/>
        <end position="302"/>
    </location>
</feature>
<dbReference type="InterPro" id="IPR020846">
    <property type="entry name" value="MFS_dom"/>
</dbReference>
<comment type="similarity">
    <text evidence="2">Belongs to the major facilitator superfamily. TCR/Tet family.</text>
</comment>
<comment type="caution">
    <text evidence="9">The sequence shown here is derived from an EMBL/GenBank/DDBJ whole genome shotgun (WGS) entry which is preliminary data.</text>
</comment>
<proteinExistence type="inferred from homology"/>
<evidence type="ECO:0000256" key="2">
    <source>
        <dbReference type="ARBA" id="ARBA00007520"/>
    </source>
</evidence>
<feature type="transmembrane region" description="Helical" evidence="7">
    <location>
        <begin position="254"/>
        <end position="272"/>
    </location>
</feature>
<keyword evidence="3" id="KW-0813">Transport</keyword>
<accession>A0ABS4D4M0</accession>
<reference evidence="9 10" key="1">
    <citation type="submission" date="2021-03" db="EMBL/GenBank/DDBJ databases">
        <authorList>
            <person name="Grouzdev D.S."/>
        </authorList>
    </citation>
    <scope>NUCLEOTIDE SEQUENCE [LARGE SCALE GENOMIC DNA]</scope>
    <source>
        <strain evidence="9 10">M50-1</strain>
    </source>
</reference>
<dbReference type="Pfam" id="PF07690">
    <property type="entry name" value="MFS_1"/>
    <property type="match status" value="1"/>
</dbReference>
<feature type="transmembrane region" description="Helical" evidence="7">
    <location>
        <begin position="349"/>
        <end position="368"/>
    </location>
</feature>
<protein>
    <submittedName>
        <fullName evidence="9">MFS transporter</fullName>
    </submittedName>
</protein>
<dbReference type="SUPFAM" id="SSF103473">
    <property type="entry name" value="MFS general substrate transporter"/>
    <property type="match status" value="1"/>
</dbReference>
<evidence type="ECO:0000256" key="6">
    <source>
        <dbReference type="ARBA" id="ARBA00023136"/>
    </source>
</evidence>
<feature type="transmembrane region" description="Helical" evidence="7">
    <location>
        <begin position="136"/>
        <end position="157"/>
    </location>
</feature>
<sequence>MKHVLARVRRGSPLAIVFASVFIDMLGYGMIVPLLPFLVREYSASALLVGLLSSLYALMQLFMAPLLGAVSDRIGRRPVLIGCIAGSGVAYLLLGLSNTLGLLFLAVGLGGMAGASIPTAQAYIADTTKAEDRARGLGLIGAAFGLGLMLGPAMGGLLSSYGLAVPALAAAAFAAFNTIYALLVLPESLPPERRSHQPLHLRNLTAQLADALTLRRIRLLLVAIFLLNLAFAGLQSNFPLFTNVRFGWDVRQNGIFFAFIGVCAVMTQGFLIGKLQPLWGEAPLVLAGLGLMTIGLLLIALAPQAWLLYPLVGTMAVGLGLAIPSLSALVSQRAGEHRQGAVMGGTQSLLSLTLIIGPLLAGLAFDLAGPGAPYLLGGGLAGLAFLAAAATLRPLLSSGEQTASKG</sequence>
<name>A0ABS4D4M0_9CHLR</name>
<keyword evidence="4 7" id="KW-0812">Transmembrane</keyword>
<comment type="subcellular location">
    <subcellularLocation>
        <location evidence="1">Cell membrane</location>
        <topology evidence="1">Multi-pass membrane protein</topology>
    </subcellularLocation>
</comment>
<organism evidence="9 10">
    <name type="scientific">Candidatus Chloroploca mongolica</name>
    <dbReference type="NCBI Taxonomy" id="2528176"/>
    <lineage>
        <taxon>Bacteria</taxon>
        <taxon>Bacillati</taxon>
        <taxon>Chloroflexota</taxon>
        <taxon>Chloroflexia</taxon>
        <taxon>Chloroflexales</taxon>
        <taxon>Chloroflexineae</taxon>
        <taxon>Oscillochloridaceae</taxon>
        <taxon>Candidatus Chloroploca</taxon>
    </lineage>
</organism>
<feature type="transmembrane region" description="Helical" evidence="7">
    <location>
        <begin position="44"/>
        <end position="67"/>
    </location>
</feature>
<feature type="transmembrane region" description="Helical" evidence="7">
    <location>
        <begin position="79"/>
        <end position="96"/>
    </location>
</feature>
<feature type="transmembrane region" description="Helical" evidence="7">
    <location>
        <begin position="217"/>
        <end position="234"/>
    </location>
</feature>
<dbReference type="PROSITE" id="PS50850">
    <property type="entry name" value="MFS"/>
    <property type="match status" value="1"/>
</dbReference>
<gene>
    <name evidence="9" type="ORF">EYB53_001580</name>
</gene>
<evidence type="ECO:0000256" key="5">
    <source>
        <dbReference type="ARBA" id="ARBA00022989"/>
    </source>
</evidence>
<dbReference type="Proteomes" id="UP001193081">
    <property type="component" value="Unassembled WGS sequence"/>
</dbReference>
<evidence type="ECO:0000313" key="10">
    <source>
        <dbReference type="Proteomes" id="UP001193081"/>
    </source>
</evidence>
<dbReference type="PANTHER" id="PTHR23504">
    <property type="entry name" value="MAJOR FACILITATOR SUPERFAMILY DOMAIN-CONTAINING PROTEIN 10"/>
    <property type="match status" value="1"/>
</dbReference>
<dbReference type="PANTHER" id="PTHR23504:SF15">
    <property type="entry name" value="MAJOR FACILITATOR SUPERFAMILY (MFS) PROFILE DOMAIN-CONTAINING PROTEIN"/>
    <property type="match status" value="1"/>
</dbReference>
<keyword evidence="10" id="KW-1185">Reference proteome</keyword>
<evidence type="ECO:0000259" key="8">
    <source>
        <dbReference type="PROSITE" id="PS50850"/>
    </source>
</evidence>
<feature type="transmembrane region" description="Helical" evidence="7">
    <location>
        <begin position="374"/>
        <end position="396"/>
    </location>
</feature>
<feature type="transmembrane region" description="Helical" evidence="7">
    <location>
        <begin position="163"/>
        <end position="185"/>
    </location>
</feature>
<dbReference type="PROSITE" id="PS00216">
    <property type="entry name" value="SUGAR_TRANSPORT_1"/>
    <property type="match status" value="1"/>
</dbReference>
<feature type="domain" description="Major facilitator superfamily (MFS) profile" evidence="8">
    <location>
        <begin position="13"/>
        <end position="396"/>
    </location>
</feature>
<evidence type="ECO:0000256" key="1">
    <source>
        <dbReference type="ARBA" id="ARBA00004651"/>
    </source>
</evidence>